<dbReference type="PANTHER" id="PTHR43330:SF8">
    <property type="entry name" value="METHIONINE AMINOPEPTIDASE 1D, MITOCHONDRIAL"/>
    <property type="match status" value="1"/>
</dbReference>
<dbReference type="InterPro" id="IPR001714">
    <property type="entry name" value="Pept_M24_MAP"/>
</dbReference>
<dbReference type="InterPro" id="IPR000994">
    <property type="entry name" value="Pept_M24"/>
</dbReference>
<dbReference type="Proteomes" id="UP001189429">
    <property type="component" value="Unassembled WGS sequence"/>
</dbReference>
<comment type="similarity">
    <text evidence="5">Belongs to the peptidase M24A family.</text>
</comment>
<keyword evidence="2 5" id="KW-0645">Protease</keyword>
<feature type="domain" description="Peptidase M24" evidence="6">
    <location>
        <begin position="11"/>
        <end position="200"/>
    </location>
</feature>
<dbReference type="EC" id="3.4.11.18" evidence="5"/>
<keyword evidence="1 5" id="KW-0031">Aminopeptidase</keyword>
<reference evidence="7" key="1">
    <citation type="submission" date="2023-10" db="EMBL/GenBank/DDBJ databases">
        <authorList>
            <person name="Chen Y."/>
            <person name="Shah S."/>
            <person name="Dougan E. K."/>
            <person name="Thang M."/>
            <person name="Chan C."/>
        </authorList>
    </citation>
    <scope>NUCLEOTIDE SEQUENCE [LARGE SCALE GENOMIC DNA]</scope>
</reference>
<comment type="caution">
    <text evidence="7">The sequence shown here is derived from an EMBL/GenBank/DDBJ whole genome shotgun (WGS) entry which is preliminary data.</text>
</comment>
<evidence type="ECO:0000256" key="1">
    <source>
        <dbReference type="ARBA" id="ARBA00022438"/>
    </source>
</evidence>
<dbReference type="EMBL" id="CAUYUJ010022110">
    <property type="protein sequence ID" value="CAK0908974.1"/>
    <property type="molecule type" value="Genomic_DNA"/>
</dbReference>
<evidence type="ECO:0000256" key="3">
    <source>
        <dbReference type="ARBA" id="ARBA00022723"/>
    </source>
</evidence>
<dbReference type="Pfam" id="PF00557">
    <property type="entry name" value="Peptidase_M24"/>
    <property type="match status" value="1"/>
</dbReference>
<dbReference type="PANTHER" id="PTHR43330">
    <property type="entry name" value="METHIONINE AMINOPEPTIDASE"/>
    <property type="match status" value="1"/>
</dbReference>
<proteinExistence type="inferred from homology"/>
<gene>
    <name evidence="7" type="ORF">PCOR1329_LOCUS83525</name>
</gene>
<dbReference type="InterPro" id="IPR002467">
    <property type="entry name" value="Pept_M24A_MAP1"/>
</dbReference>
<organism evidence="7 8">
    <name type="scientific">Prorocentrum cordatum</name>
    <dbReference type="NCBI Taxonomy" id="2364126"/>
    <lineage>
        <taxon>Eukaryota</taxon>
        <taxon>Sar</taxon>
        <taxon>Alveolata</taxon>
        <taxon>Dinophyceae</taxon>
        <taxon>Prorocentrales</taxon>
        <taxon>Prorocentraceae</taxon>
        <taxon>Prorocentrum</taxon>
    </lineage>
</organism>
<dbReference type="PRINTS" id="PR00599">
    <property type="entry name" value="MAPEPTIDASE"/>
</dbReference>
<keyword evidence="4" id="KW-0378">Hydrolase</keyword>
<dbReference type="SUPFAM" id="SSF55920">
    <property type="entry name" value="Creatinase/aminopeptidase"/>
    <property type="match status" value="1"/>
</dbReference>
<accession>A0ABN9Y995</accession>
<dbReference type="InterPro" id="IPR036005">
    <property type="entry name" value="Creatinase/aminopeptidase-like"/>
</dbReference>
<keyword evidence="3 5" id="KW-0479">Metal-binding</keyword>
<feature type="non-terminal residue" evidence="7">
    <location>
        <position position="1"/>
    </location>
</feature>
<evidence type="ECO:0000313" key="7">
    <source>
        <dbReference type="EMBL" id="CAK0908974.1"/>
    </source>
</evidence>
<feature type="non-terminal residue" evidence="7">
    <location>
        <position position="200"/>
    </location>
</feature>
<sequence length="200" mass="22023">IEKKSPEALDAMRKAGRLASAALDLAGEMIVPGRTTEEMDRELHRFMVDNGAYPSDLQYKGFPKSVMISVNEVICHGIPDDREMQSGDLVNVDITLYLNGFHADTARTWVCGQGDPDGIRLVDATREALQAAVACCRDGAQFREIGDAVSTIAEREQFSVVRNLVGHGIGEFFHGVPQVFHSRNSDRRKMEAGVTFTIEP</sequence>
<comment type="catalytic activity">
    <reaction evidence="5">
        <text>Release of N-terminal amino acids, preferentially methionine, from peptides and arylamides.</text>
        <dbReference type="EC" id="3.4.11.18"/>
    </reaction>
</comment>
<comment type="function">
    <text evidence="5">Cotranslationally removes the N-terminal methionine from nascent proteins. The N-terminal methionine is often cleaved when the second residue in the primary sequence is small and uncharged (Met-Ala-, Cys, Gly, Pro, Ser, Thr, or Val).</text>
</comment>
<evidence type="ECO:0000259" key="6">
    <source>
        <dbReference type="Pfam" id="PF00557"/>
    </source>
</evidence>
<evidence type="ECO:0000256" key="5">
    <source>
        <dbReference type="RuleBase" id="RU003653"/>
    </source>
</evidence>
<protein>
    <recommendedName>
        <fullName evidence="5">Methionine aminopeptidase</fullName>
        <ecNumber evidence="5">3.4.11.18</ecNumber>
    </recommendedName>
</protein>
<evidence type="ECO:0000256" key="2">
    <source>
        <dbReference type="ARBA" id="ARBA00022670"/>
    </source>
</evidence>
<comment type="cofactor">
    <cofactor evidence="5">
        <name>Co(2+)</name>
        <dbReference type="ChEBI" id="CHEBI:48828"/>
    </cofactor>
    <cofactor evidence="5">
        <name>Zn(2+)</name>
        <dbReference type="ChEBI" id="CHEBI:29105"/>
    </cofactor>
    <cofactor evidence="5">
        <name>Mn(2+)</name>
        <dbReference type="ChEBI" id="CHEBI:29035"/>
    </cofactor>
    <cofactor evidence="5">
        <name>Fe(2+)</name>
        <dbReference type="ChEBI" id="CHEBI:29033"/>
    </cofactor>
    <text evidence="5">Binds 2 divalent metal cations per subunit. Has a high-affinity and a low affinity metal-binding site. The true nature of the physiological cofactor is under debate. The enzyme is active with cobalt, zinc, manganese or divalent iron ions.</text>
</comment>
<name>A0ABN9Y995_9DINO</name>
<keyword evidence="8" id="KW-1185">Reference proteome</keyword>
<evidence type="ECO:0000313" key="8">
    <source>
        <dbReference type="Proteomes" id="UP001189429"/>
    </source>
</evidence>
<evidence type="ECO:0000256" key="4">
    <source>
        <dbReference type="ARBA" id="ARBA00022801"/>
    </source>
</evidence>
<dbReference type="Gene3D" id="3.90.230.10">
    <property type="entry name" value="Creatinase/methionine aminopeptidase superfamily"/>
    <property type="match status" value="1"/>
</dbReference>
<dbReference type="NCBIfam" id="TIGR00500">
    <property type="entry name" value="met_pdase_I"/>
    <property type="match status" value="1"/>
</dbReference>